<dbReference type="STRING" id="889453.SAMN03080601_01404"/>
<sequence length="614" mass="68733">MRLYIIFILILVSTSSLCSQMRVENLNRGLVAVRQHDGYYLKWRLLGNEPYNTSFDIYRNNKKINDRPIADVTSYFDSIAALNSDYKVKAIIDDLETEMSSSSFIINNTQGENAGFFDIPLRQPSEGIHGGKYFANDASVGDLTGDGNYEIVVSWSPNNARDNSHRGISDNVLLDAYTLNGEFLWRIDLGPNIRAGAHYTQFLVFDLDGNGRSEIMVKTAPGSRDGKGNFLSKGSAADADHSIEYRNRSGYILEGPEYITVFDGLTGVELATADYWPLRGNVSDWGDSYGNRVDRFNATIAYLDGERPSAVFQRGYYTRMTLAAWDWRDGKLSLRWTFDSDDAGHEQYAGQGNHSIHVIDANNDGRHDIVTGSAVIGSDGTGMHTTGMGHGDATHVTYMIKDHPYPQIFMPHESGGHGVSLRHANSGEIIFNHRNPNDVGRGVGAEIDPEIPGFHFWGTHRLGLFDINGDVVGDVPNSMNFIIWWDGDLSRELMNRNRIDKWSIRNNSSTRLLTAEGARSINGTKATPVLQADLFGDWREEVVLLREDGQALRVYTTTIPTIHKLYTFMHDPVYRVAISWQNSSYNQPPHPGFYVATDMDFPPPIPNVVIIDQR</sequence>
<name>A0A1T5EV02_9BACT</name>
<feature type="domain" description="Rhamnogalacturonan lyase family 11 C-terminal" evidence="2">
    <location>
        <begin position="117"/>
        <end position="603"/>
    </location>
</feature>
<keyword evidence="4" id="KW-1185">Reference proteome</keyword>
<dbReference type="AlphaFoldDB" id="A0A1T5EV02"/>
<dbReference type="PANTHER" id="PTHR43118">
    <property type="entry name" value="RHAMNOGALACTURONAN LYASE (EUROFUNG)"/>
    <property type="match status" value="1"/>
</dbReference>
<dbReference type="GO" id="GO:0016829">
    <property type="term" value="F:lyase activity"/>
    <property type="evidence" value="ECO:0007669"/>
    <property type="project" value="UniProtKB-KW"/>
</dbReference>
<organism evidence="3 4">
    <name type="scientific">Alkalitalea saponilacus</name>
    <dbReference type="NCBI Taxonomy" id="889453"/>
    <lineage>
        <taxon>Bacteria</taxon>
        <taxon>Pseudomonadati</taxon>
        <taxon>Bacteroidota</taxon>
        <taxon>Bacteroidia</taxon>
        <taxon>Marinilabiliales</taxon>
        <taxon>Marinilabiliaceae</taxon>
        <taxon>Alkalitalea</taxon>
    </lineage>
</organism>
<evidence type="ECO:0000313" key="4">
    <source>
        <dbReference type="Proteomes" id="UP000191055"/>
    </source>
</evidence>
<dbReference type="Pfam" id="PF18370">
    <property type="entry name" value="RGI_lyase"/>
    <property type="match status" value="1"/>
</dbReference>
<gene>
    <name evidence="3" type="ORF">SAMN03080601_01404</name>
</gene>
<dbReference type="InterPro" id="IPR028994">
    <property type="entry name" value="Integrin_alpha_N"/>
</dbReference>
<dbReference type="SUPFAM" id="SSF69318">
    <property type="entry name" value="Integrin alpha N-terminal domain"/>
    <property type="match status" value="1"/>
</dbReference>
<proteinExistence type="predicted"/>
<dbReference type="RefSeq" id="WP_079557178.1">
    <property type="nucleotide sequence ID" value="NZ_CP021904.1"/>
</dbReference>
<dbReference type="InterPro" id="IPR049366">
    <property type="entry name" value="RGL11_C"/>
</dbReference>
<dbReference type="Pfam" id="PF21348">
    <property type="entry name" value="RGL11_C"/>
    <property type="match status" value="1"/>
</dbReference>
<keyword evidence="3" id="KW-0456">Lyase</keyword>
<dbReference type="Proteomes" id="UP000191055">
    <property type="component" value="Unassembled WGS sequence"/>
</dbReference>
<dbReference type="InterPro" id="IPR041624">
    <property type="entry name" value="RGI_lyase"/>
</dbReference>
<evidence type="ECO:0000259" key="2">
    <source>
        <dbReference type="Pfam" id="PF21348"/>
    </source>
</evidence>
<feature type="domain" description="Rhamnogalacturonan I lyase beta-sheet" evidence="1">
    <location>
        <begin position="22"/>
        <end position="101"/>
    </location>
</feature>
<evidence type="ECO:0000259" key="1">
    <source>
        <dbReference type="Pfam" id="PF18370"/>
    </source>
</evidence>
<reference evidence="4" key="1">
    <citation type="submission" date="2017-02" db="EMBL/GenBank/DDBJ databases">
        <authorList>
            <person name="Varghese N."/>
            <person name="Submissions S."/>
        </authorList>
    </citation>
    <scope>NUCLEOTIDE SEQUENCE [LARGE SCALE GENOMIC DNA]</scope>
    <source>
        <strain evidence="4">DSM 24412</strain>
    </source>
</reference>
<dbReference type="EMBL" id="FUYV01000006">
    <property type="protein sequence ID" value="SKB87775.1"/>
    <property type="molecule type" value="Genomic_DNA"/>
</dbReference>
<dbReference type="OrthoDB" id="9802318at2"/>
<accession>A0A1T5EV02</accession>
<dbReference type="CDD" id="cd10318">
    <property type="entry name" value="RGL11"/>
    <property type="match status" value="1"/>
</dbReference>
<dbReference type="InterPro" id="IPR013783">
    <property type="entry name" value="Ig-like_fold"/>
</dbReference>
<protein>
    <submittedName>
        <fullName evidence="3">Rhamnogalacturonan endolyase</fullName>
    </submittedName>
</protein>
<dbReference type="Gene3D" id="2.60.40.10">
    <property type="entry name" value="Immunoglobulins"/>
    <property type="match status" value="1"/>
</dbReference>
<evidence type="ECO:0000313" key="3">
    <source>
        <dbReference type="EMBL" id="SKB87775.1"/>
    </source>
</evidence>
<dbReference type="PANTHER" id="PTHR43118:SF1">
    <property type="entry name" value="RHAMNOGALACTURONAN LYASE (EUROFUNG)"/>
    <property type="match status" value="1"/>
</dbReference>
<dbReference type="InterPro" id="IPR034641">
    <property type="entry name" value="RGL11"/>
</dbReference>
<dbReference type="KEGG" id="asx:CDL62_02090"/>